<keyword evidence="1" id="KW-0472">Membrane</keyword>
<dbReference type="STRING" id="1447716.AH68_08275"/>
<proteinExistence type="predicted"/>
<evidence type="ECO:0008006" key="4">
    <source>
        <dbReference type="Google" id="ProtNLM"/>
    </source>
</evidence>
<keyword evidence="1" id="KW-0812">Transmembrane</keyword>
<evidence type="ECO:0000313" key="2">
    <source>
        <dbReference type="EMBL" id="AIZ15047.1"/>
    </source>
</evidence>
<evidence type="ECO:0000313" key="3">
    <source>
        <dbReference type="Proteomes" id="UP000030625"/>
    </source>
</evidence>
<reference evidence="2 3" key="1">
    <citation type="journal article" date="2015" name="Genome Announc.">
        <title>Complete and Assembled Genome Sequence of Bifidobacterium kashiwanohense PV20-2, Isolated from the Feces of an Anemic Kenyan Infant.</title>
        <authorList>
            <person name="Vazquez-Gutierrez P."/>
            <person name="Lacroix C."/>
            <person name="Chassard C."/>
            <person name="Klumpp J."/>
            <person name="Jans C."/>
            <person name="Stevens M.J."/>
        </authorList>
    </citation>
    <scope>NUCLEOTIDE SEQUENCE [LARGE SCALE GENOMIC DNA]</scope>
    <source>
        <strain evidence="2 3">PV20-2</strain>
    </source>
</reference>
<evidence type="ECO:0000256" key="1">
    <source>
        <dbReference type="SAM" id="Phobius"/>
    </source>
</evidence>
<sequence>MLARFSVAYERFCRLLVAIFVVNVAILAHTLMGAVVLGFLPSFAAAQATFRAWVLSEDRSMRAKEVWKTFHGFWKSEVKRANLFGWPLIILWAVVIVDYYVMNWHARGDFDIMVSGVLLLIIVVLAVFSSLVWVVRANYEESPVWIVRTTLAMIVARPLCSLLQVGLLILTVLVWVQWPGILMVFGLSLPMFCTAWIIYSFGRLPGMDIHDRMEQSTGHARNQTS</sequence>
<feature type="transmembrane region" description="Helical" evidence="1">
    <location>
        <begin position="12"/>
        <end position="28"/>
    </location>
</feature>
<protein>
    <recommendedName>
        <fullName evidence="4">Drug resistance transporter EmrB/QacA subfamily protein</fullName>
    </recommendedName>
</protein>
<feature type="transmembrane region" description="Helical" evidence="1">
    <location>
        <begin position="181"/>
        <end position="202"/>
    </location>
</feature>
<keyword evidence="1" id="KW-1133">Transmembrane helix</keyword>
<feature type="transmembrane region" description="Helical" evidence="1">
    <location>
        <begin position="155"/>
        <end position="175"/>
    </location>
</feature>
<dbReference type="Pfam" id="PF04854">
    <property type="entry name" value="DUF624"/>
    <property type="match status" value="1"/>
</dbReference>
<dbReference type="KEGG" id="bka:AH68_08275"/>
<feature type="transmembrane region" description="Helical" evidence="1">
    <location>
        <begin position="34"/>
        <end position="54"/>
    </location>
</feature>
<organism evidence="2 3">
    <name type="scientific">Bifidobacterium catenulatum PV20-2</name>
    <dbReference type="NCBI Taxonomy" id="1447716"/>
    <lineage>
        <taxon>Bacteria</taxon>
        <taxon>Bacillati</taxon>
        <taxon>Actinomycetota</taxon>
        <taxon>Actinomycetes</taxon>
        <taxon>Bifidobacteriales</taxon>
        <taxon>Bifidobacteriaceae</taxon>
        <taxon>Bifidobacterium</taxon>
    </lineage>
</organism>
<accession>A0A0A7I410</accession>
<dbReference type="InterPro" id="IPR006938">
    <property type="entry name" value="DUF624"/>
</dbReference>
<dbReference type="HOGENOM" id="CLU_085717_0_0_11"/>
<gene>
    <name evidence="2" type="ORF">AH68_08275</name>
</gene>
<name>A0A0A7I410_9BIFI</name>
<dbReference type="Proteomes" id="UP000030625">
    <property type="component" value="Chromosome"/>
</dbReference>
<dbReference type="RefSeq" id="WP_039199150.1">
    <property type="nucleotide sequence ID" value="NZ_CP007456.1"/>
</dbReference>
<dbReference type="OrthoDB" id="3236392at2"/>
<feature type="transmembrane region" description="Helical" evidence="1">
    <location>
        <begin position="113"/>
        <end position="135"/>
    </location>
</feature>
<dbReference type="EMBL" id="CP007456">
    <property type="protein sequence ID" value="AIZ15047.1"/>
    <property type="molecule type" value="Genomic_DNA"/>
</dbReference>
<dbReference type="AlphaFoldDB" id="A0A0A7I410"/>
<feature type="transmembrane region" description="Helical" evidence="1">
    <location>
        <begin position="83"/>
        <end position="101"/>
    </location>
</feature>